<dbReference type="AlphaFoldDB" id="A0A645A1G7"/>
<organism evidence="1">
    <name type="scientific">bioreactor metagenome</name>
    <dbReference type="NCBI Taxonomy" id="1076179"/>
    <lineage>
        <taxon>unclassified sequences</taxon>
        <taxon>metagenomes</taxon>
        <taxon>ecological metagenomes</taxon>
    </lineage>
</organism>
<accession>A0A645A1G7</accession>
<proteinExistence type="predicted"/>
<sequence>MGDANRGDNAVFRPHNVADFSDVALLPRPHLADKDLIEGGHLFVDGAHNAHRCVVAALCHERVESVAQHFSQNVLDRGLAVAAGDADDRHAGGGKLLFCRFHKSVGNSFFHPFSHAPGEKRQPNGEGKPRNCGCIEKTPGCRDDKPPGACDKQQRRSRRKLTFDAVGHNKGLFLRRAY</sequence>
<evidence type="ECO:0000313" key="1">
    <source>
        <dbReference type="EMBL" id="MPM46882.1"/>
    </source>
</evidence>
<comment type="caution">
    <text evidence="1">The sequence shown here is derived from an EMBL/GenBank/DDBJ whole genome shotgun (WGS) entry which is preliminary data.</text>
</comment>
<reference evidence="1" key="1">
    <citation type="submission" date="2019-08" db="EMBL/GenBank/DDBJ databases">
        <authorList>
            <person name="Kucharzyk K."/>
            <person name="Murdoch R.W."/>
            <person name="Higgins S."/>
            <person name="Loffler F."/>
        </authorList>
    </citation>
    <scope>NUCLEOTIDE SEQUENCE</scope>
</reference>
<dbReference type="EMBL" id="VSSQ01011458">
    <property type="protein sequence ID" value="MPM46882.1"/>
    <property type="molecule type" value="Genomic_DNA"/>
</dbReference>
<name>A0A645A1G7_9ZZZZ</name>
<protein>
    <submittedName>
        <fullName evidence="1">Uncharacterized protein</fullName>
    </submittedName>
</protein>
<gene>
    <name evidence="1" type="ORF">SDC9_93589</name>
</gene>